<accession>S8F4V9</accession>
<dbReference type="AlphaFoldDB" id="S8F4V9"/>
<dbReference type="InParanoid" id="S8F4V9"/>
<proteinExistence type="predicted"/>
<organism evidence="1 2">
    <name type="scientific">Fomitopsis schrenkii</name>
    <name type="common">Brown rot fungus</name>
    <dbReference type="NCBI Taxonomy" id="2126942"/>
    <lineage>
        <taxon>Eukaryota</taxon>
        <taxon>Fungi</taxon>
        <taxon>Dikarya</taxon>
        <taxon>Basidiomycota</taxon>
        <taxon>Agaricomycotina</taxon>
        <taxon>Agaricomycetes</taxon>
        <taxon>Polyporales</taxon>
        <taxon>Fomitopsis</taxon>
    </lineage>
</organism>
<dbReference type="Proteomes" id="UP000015241">
    <property type="component" value="Unassembled WGS sequence"/>
</dbReference>
<sequence>MTLNQVCTLPLCFYQLFSVCLTVYTLSADNVPLSLADYARLGEPQGMHIGAKKSGEQLMCNGQTQQELDPHLHNSVCIGKAMSILRGPWKLYRD</sequence>
<reference evidence="1 2" key="1">
    <citation type="journal article" date="2012" name="Science">
        <title>The Paleozoic origin of enzymatic lignin decomposition reconstructed from 31 fungal genomes.</title>
        <authorList>
            <person name="Floudas D."/>
            <person name="Binder M."/>
            <person name="Riley R."/>
            <person name="Barry K."/>
            <person name="Blanchette R.A."/>
            <person name="Henrissat B."/>
            <person name="Martinez A.T."/>
            <person name="Otillar R."/>
            <person name="Spatafora J.W."/>
            <person name="Yadav J.S."/>
            <person name="Aerts A."/>
            <person name="Benoit I."/>
            <person name="Boyd A."/>
            <person name="Carlson A."/>
            <person name="Copeland A."/>
            <person name="Coutinho P.M."/>
            <person name="de Vries R.P."/>
            <person name="Ferreira P."/>
            <person name="Findley K."/>
            <person name="Foster B."/>
            <person name="Gaskell J."/>
            <person name="Glotzer D."/>
            <person name="Gorecki P."/>
            <person name="Heitman J."/>
            <person name="Hesse C."/>
            <person name="Hori C."/>
            <person name="Igarashi K."/>
            <person name="Jurgens J.A."/>
            <person name="Kallen N."/>
            <person name="Kersten P."/>
            <person name="Kohler A."/>
            <person name="Kuees U."/>
            <person name="Kumar T.K.A."/>
            <person name="Kuo A."/>
            <person name="LaButti K."/>
            <person name="Larrondo L.F."/>
            <person name="Lindquist E."/>
            <person name="Ling A."/>
            <person name="Lombard V."/>
            <person name="Lucas S."/>
            <person name="Lundell T."/>
            <person name="Martin R."/>
            <person name="McLaughlin D.J."/>
            <person name="Morgenstern I."/>
            <person name="Morin E."/>
            <person name="Murat C."/>
            <person name="Nagy L.G."/>
            <person name="Nolan M."/>
            <person name="Ohm R.A."/>
            <person name="Patyshakuliyeva A."/>
            <person name="Rokas A."/>
            <person name="Ruiz-Duenas F.J."/>
            <person name="Sabat G."/>
            <person name="Salamov A."/>
            <person name="Samejima M."/>
            <person name="Schmutz J."/>
            <person name="Slot J.C."/>
            <person name="St John F."/>
            <person name="Stenlid J."/>
            <person name="Sun H."/>
            <person name="Sun S."/>
            <person name="Syed K."/>
            <person name="Tsang A."/>
            <person name="Wiebenga A."/>
            <person name="Young D."/>
            <person name="Pisabarro A."/>
            <person name="Eastwood D.C."/>
            <person name="Martin F."/>
            <person name="Cullen D."/>
            <person name="Grigoriev I.V."/>
            <person name="Hibbett D.S."/>
        </authorList>
    </citation>
    <scope>NUCLEOTIDE SEQUENCE</scope>
    <source>
        <strain evidence="2">FP-58527</strain>
    </source>
</reference>
<protein>
    <submittedName>
        <fullName evidence="1">Uncharacterized protein</fullName>
    </submittedName>
</protein>
<evidence type="ECO:0000313" key="1">
    <source>
        <dbReference type="EMBL" id="EPS96705.1"/>
    </source>
</evidence>
<dbReference type="HOGENOM" id="CLU_2386195_0_0_1"/>
<gene>
    <name evidence="1" type="ORF">FOMPIDRAFT_1053068</name>
</gene>
<evidence type="ECO:0000313" key="2">
    <source>
        <dbReference type="Proteomes" id="UP000015241"/>
    </source>
</evidence>
<keyword evidence="2" id="KW-1185">Reference proteome</keyword>
<dbReference type="EMBL" id="KE504185">
    <property type="protein sequence ID" value="EPS96705.1"/>
    <property type="molecule type" value="Genomic_DNA"/>
</dbReference>
<name>S8F4V9_FOMSC</name>